<dbReference type="Pfam" id="PF12728">
    <property type="entry name" value="HTH_17"/>
    <property type="match status" value="1"/>
</dbReference>
<gene>
    <name evidence="3" type="ORF">CQR37_11465</name>
    <name evidence="2" type="ORF">M3X98_12415</name>
</gene>
<dbReference type="InterPro" id="IPR009061">
    <property type="entry name" value="DNA-bd_dom_put_sf"/>
</dbReference>
<reference evidence="2" key="2">
    <citation type="submission" date="2022-05" db="EMBL/GenBank/DDBJ databases">
        <title>Draft genome sequences of Clostridium perfringens strains isolated from Peru.</title>
        <authorList>
            <person name="Hurtado R."/>
            <person name="Lima L."/>
            <person name="Sousa T."/>
            <person name="Jaiswal A.K."/>
            <person name="Tiwari S."/>
            <person name="Maturrano L."/>
            <person name="Brenig B."/>
            <person name="Azevedo V."/>
        </authorList>
    </citation>
    <scope>NUCLEOTIDE SEQUENCE</scope>
    <source>
        <strain evidence="2">CP4</strain>
    </source>
</reference>
<feature type="domain" description="Helix-turn-helix" evidence="1">
    <location>
        <begin position="27"/>
        <end position="73"/>
    </location>
</feature>
<reference evidence="3 4" key="1">
    <citation type="submission" date="2017-10" db="EMBL/GenBank/DDBJ databases">
        <title>Draft genomes of the Enterococcus faecium isolated from human feces before and after Helicobacter pylori eradication therapy.</title>
        <authorList>
            <person name="Prianichniikov N.A."/>
            <person name="Glushchenko O.E."/>
            <person name="Malakhova M.V."/>
        </authorList>
    </citation>
    <scope>NUCLEOTIDE SEQUENCE [LARGE SCALE GENOMIC DNA]</scope>
    <source>
        <strain evidence="3 4">Hp_5-7</strain>
    </source>
</reference>
<comment type="caution">
    <text evidence="3">The sequence shown here is derived from an EMBL/GenBank/DDBJ whole genome shotgun (WGS) entry which is preliminary data.</text>
</comment>
<dbReference type="GO" id="GO:0003677">
    <property type="term" value="F:DNA binding"/>
    <property type="evidence" value="ECO:0007669"/>
    <property type="project" value="InterPro"/>
</dbReference>
<dbReference type="RefSeq" id="WP_002325344.1">
    <property type="nucleotide sequence ID" value="NZ_CABGPW010000008.1"/>
</dbReference>
<dbReference type="Proteomes" id="UP001141166">
    <property type="component" value="Unassembled WGS sequence"/>
</dbReference>
<evidence type="ECO:0000313" key="2">
    <source>
        <dbReference type="EMBL" id="MDC4248838.1"/>
    </source>
</evidence>
<dbReference type="NCBIfam" id="TIGR01764">
    <property type="entry name" value="excise"/>
    <property type="match status" value="1"/>
</dbReference>
<dbReference type="InterPro" id="IPR010093">
    <property type="entry name" value="SinI_DNA-bd"/>
</dbReference>
<evidence type="ECO:0000313" key="3">
    <source>
        <dbReference type="EMBL" id="PHL20880.1"/>
    </source>
</evidence>
<evidence type="ECO:0000259" key="1">
    <source>
        <dbReference type="Pfam" id="PF12728"/>
    </source>
</evidence>
<dbReference type="EMBL" id="JAMWMK010000025">
    <property type="protein sequence ID" value="MDC4248838.1"/>
    <property type="molecule type" value="Genomic_DNA"/>
</dbReference>
<proteinExistence type="predicted"/>
<evidence type="ECO:0000313" key="4">
    <source>
        <dbReference type="Proteomes" id="UP000224303"/>
    </source>
</evidence>
<dbReference type="SUPFAM" id="SSF46955">
    <property type="entry name" value="Putative DNA-binding domain"/>
    <property type="match status" value="1"/>
</dbReference>
<dbReference type="AlphaFoldDB" id="A0A2G0E8S6"/>
<sequence>MEQLALVNLSDLKASLAESEIANEVWDTKQAAEYLKTTTRTLTKDAESGKIPAAKVGREWRFSSIALYQYLKGGKTWVNSTEH</sequence>
<dbReference type="InterPro" id="IPR041657">
    <property type="entry name" value="HTH_17"/>
</dbReference>
<name>A0A2G0E8S6_ENTFC</name>
<protein>
    <submittedName>
        <fullName evidence="3">Helix-turn-helix domain-containing protein</fullName>
    </submittedName>
</protein>
<dbReference type="Proteomes" id="UP000224303">
    <property type="component" value="Unassembled WGS sequence"/>
</dbReference>
<organism evidence="3 4">
    <name type="scientific">Enterococcus faecium</name>
    <name type="common">Streptococcus faecium</name>
    <dbReference type="NCBI Taxonomy" id="1352"/>
    <lineage>
        <taxon>Bacteria</taxon>
        <taxon>Bacillati</taxon>
        <taxon>Bacillota</taxon>
        <taxon>Bacilli</taxon>
        <taxon>Lactobacillales</taxon>
        <taxon>Enterococcaceae</taxon>
        <taxon>Enterococcus</taxon>
    </lineage>
</organism>
<dbReference type="EMBL" id="PCGC01000031">
    <property type="protein sequence ID" value="PHL20880.1"/>
    <property type="molecule type" value="Genomic_DNA"/>
</dbReference>
<accession>A0A2G0E8S6</accession>